<name>A0A3A6WBG7_9FIRM</name>
<dbReference type="GO" id="GO:0005524">
    <property type="term" value="F:ATP binding"/>
    <property type="evidence" value="ECO:0007669"/>
    <property type="project" value="UniProtKB-KW"/>
</dbReference>
<keyword evidence="2" id="KW-0547">Nucleotide-binding</keyword>
<dbReference type="SUPFAM" id="SSF52540">
    <property type="entry name" value="P-loop containing nucleoside triphosphate hydrolases"/>
    <property type="match status" value="1"/>
</dbReference>
<dbReference type="PANTHER" id="PTHR40396:SF1">
    <property type="entry name" value="ATPASE AAA-TYPE CORE DOMAIN-CONTAINING PROTEIN"/>
    <property type="match status" value="1"/>
</dbReference>
<evidence type="ECO:0000313" key="3">
    <source>
        <dbReference type="Proteomes" id="UP000277803"/>
    </source>
</evidence>
<dbReference type="Proteomes" id="UP000277803">
    <property type="component" value="Unassembled WGS sequence"/>
</dbReference>
<dbReference type="EMBL" id="QXZZ01000003">
    <property type="protein sequence ID" value="RJY51457.1"/>
    <property type="molecule type" value="Genomic_DNA"/>
</dbReference>
<dbReference type="InterPro" id="IPR003959">
    <property type="entry name" value="ATPase_AAA_core"/>
</dbReference>
<gene>
    <name evidence="2" type="ORF">D2965_00140</name>
</gene>
<organism evidence="2 3">
    <name type="scientific">Veillonella atypica</name>
    <dbReference type="NCBI Taxonomy" id="39777"/>
    <lineage>
        <taxon>Bacteria</taxon>
        <taxon>Bacillati</taxon>
        <taxon>Bacillota</taxon>
        <taxon>Negativicutes</taxon>
        <taxon>Veillonellales</taxon>
        <taxon>Veillonellaceae</taxon>
        <taxon>Veillonella</taxon>
    </lineage>
</organism>
<dbReference type="InterPro" id="IPR027417">
    <property type="entry name" value="P-loop_NTPase"/>
</dbReference>
<dbReference type="Gene3D" id="3.40.50.300">
    <property type="entry name" value="P-loop containing nucleotide triphosphate hydrolases"/>
    <property type="match status" value="1"/>
</dbReference>
<evidence type="ECO:0000313" key="2">
    <source>
        <dbReference type="EMBL" id="RJY51457.1"/>
    </source>
</evidence>
<comment type="caution">
    <text evidence="2">The sequence shown here is derived from an EMBL/GenBank/DDBJ whole genome shotgun (WGS) entry which is preliminary data.</text>
</comment>
<dbReference type="AlphaFoldDB" id="A0A3A6WBG7"/>
<protein>
    <submittedName>
        <fullName evidence="2">ATP-binding protein</fullName>
    </submittedName>
</protein>
<dbReference type="PANTHER" id="PTHR40396">
    <property type="entry name" value="ATPASE-LIKE PROTEIN"/>
    <property type="match status" value="1"/>
</dbReference>
<keyword evidence="2" id="KW-0067">ATP-binding</keyword>
<dbReference type="GO" id="GO:0016887">
    <property type="term" value="F:ATP hydrolysis activity"/>
    <property type="evidence" value="ECO:0007669"/>
    <property type="project" value="InterPro"/>
</dbReference>
<reference evidence="2 3" key="1">
    <citation type="submission" date="2018-09" db="EMBL/GenBank/DDBJ databases">
        <title>Genome sequence of Veillonella atypica isolated from periodontal Korean patients.</title>
        <authorList>
            <person name="Lee J.-H."/>
            <person name="Moon J.-H."/>
            <person name="Shin S.-Y."/>
        </authorList>
    </citation>
    <scope>NUCLEOTIDE SEQUENCE [LARGE SCALE GENOMIC DNA]</scope>
    <source>
        <strain evidence="2 3">KHUD_V1</strain>
    </source>
</reference>
<proteinExistence type="predicted"/>
<feature type="domain" description="ATPase AAA-type core" evidence="1">
    <location>
        <begin position="228"/>
        <end position="349"/>
    </location>
</feature>
<dbReference type="Pfam" id="PF13304">
    <property type="entry name" value="AAA_21"/>
    <property type="match status" value="1"/>
</dbReference>
<sequence>MLMEVRLNNVLAFNKPIVFSTNADMRTKKFISNVHQEDGHNIVKSTAIYGPNNTGKTCLIKGIASIIDILLNNEPHLLPNLFTHNPICKLGIAFLYDKKKYDYTITYDTQSEEIIYEHFVHKFYDEYGNEKSDTLILKDIKKQEFKCIDPNVEPLMEVVANKALLCHAIDTSKFSKLAEIKQIITEFARSIDIINMNNIPIDQTIKLLKNENNIQKKVVNFIKQADVYLDDFKYAEADMDIKLKKNGKAIADERALALPEQLLDQLKLISVYKGHPVPSMVFDSTGTKKIAALASYIIEALEKGRTLIVDELDSSLHFSLTRAIVALFNNELNDMAQLIFTVHDVTLLDCKRLFRKEQIWFVHKDEEQVYLYSLADFTTANTGIRDSTNLLDKYKKGVLGALPDPSFFDSLLDIKSKY</sequence>
<accession>A0A3A6WBG7</accession>
<dbReference type="RefSeq" id="WP_119981970.1">
    <property type="nucleotide sequence ID" value="NZ_QXZZ01000003.1"/>
</dbReference>
<evidence type="ECO:0000259" key="1">
    <source>
        <dbReference type="Pfam" id="PF13304"/>
    </source>
</evidence>